<evidence type="ECO:0000256" key="1">
    <source>
        <dbReference type="ARBA" id="ARBA00005495"/>
    </source>
</evidence>
<dbReference type="SUPFAM" id="SSF51316">
    <property type="entry name" value="Mss4-like"/>
    <property type="match status" value="1"/>
</dbReference>
<evidence type="ECO:0000256" key="3">
    <source>
        <dbReference type="ARBA" id="ARBA00022833"/>
    </source>
</evidence>
<dbReference type="GeneID" id="68113215"/>
<keyword evidence="7" id="KW-1185">Reference proteome</keyword>
<dbReference type="GO" id="GO:0046872">
    <property type="term" value="F:metal ion binding"/>
    <property type="evidence" value="ECO:0007669"/>
    <property type="project" value="UniProtKB-KW"/>
</dbReference>
<keyword evidence="3" id="KW-0862">Zinc</keyword>
<dbReference type="GO" id="GO:0016846">
    <property type="term" value="F:carbon-sulfur lyase activity"/>
    <property type="evidence" value="ECO:0007669"/>
    <property type="project" value="InterPro"/>
</dbReference>
<dbReference type="RefSeq" id="XP_044559958.1">
    <property type="nucleotide sequence ID" value="XM_044709583.1"/>
</dbReference>
<dbReference type="VEuPathDB" id="AmoebaDB:NfTy_043510"/>
<dbReference type="PANTHER" id="PTHR33337">
    <property type="entry name" value="GFA DOMAIN-CONTAINING PROTEIN"/>
    <property type="match status" value="1"/>
</dbReference>
<evidence type="ECO:0000259" key="5">
    <source>
        <dbReference type="PROSITE" id="PS51891"/>
    </source>
</evidence>
<evidence type="ECO:0000313" key="6">
    <source>
        <dbReference type="EMBL" id="KAF0975245.1"/>
    </source>
</evidence>
<accession>A0A6A5BNW0</accession>
<dbReference type="Proteomes" id="UP000444721">
    <property type="component" value="Unassembled WGS sequence"/>
</dbReference>
<dbReference type="VEuPathDB" id="AmoebaDB:NF0114440"/>
<keyword evidence="2" id="KW-0479">Metal-binding</keyword>
<dbReference type="OrthoDB" id="9970124at2759"/>
<reference evidence="6 7" key="1">
    <citation type="journal article" date="2019" name="Sci. Rep.">
        <title>Nanopore sequencing improves the draft genome of the human pathogenic amoeba Naegleria fowleri.</title>
        <authorList>
            <person name="Liechti N."/>
            <person name="Schurch N."/>
            <person name="Bruggmann R."/>
            <person name="Wittwer M."/>
        </authorList>
    </citation>
    <scope>NUCLEOTIDE SEQUENCE [LARGE SCALE GENOMIC DNA]</scope>
    <source>
        <strain evidence="6 7">ATCC 30894</strain>
    </source>
</reference>
<proteinExistence type="inferred from homology"/>
<organism evidence="6 7">
    <name type="scientific">Naegleria fowleri</name>
    <name type="common">Brain eating amoeba</name>
    <dbReference type="NCBI Taxonomy" id="5763"/>
    <lineage>
        <taxon>Eukaryota</taxon>
        <taxon>Discoba</taxon>
        <taxon>Heterolobosea</taxon>
        <taxon>Tetramitia</taxon>
        <taxon>Eutetramitia</taxon>
        <taxon>Vahlkampfiidae</taxon>
        <taxon>Naegleria</taxon>
    </lineage>
</organism>
<protein>
    <recommendedName>
        <fullName evidence="5">CENP-V/GFA domain-containing protein</fullName>
    </recommendedName>
</protein>
<feature type="domain" description="CENP-V/GFA" evidence="5">
    <location>
        <begin position="21"/>
        <end position="148"/>
    </location>
</feature>
<gene>
    <name evidence="6" type="ORF">FDP41_005997</name>
</gene>
<sequence length="188" mass="21577">MMQVIDHNNQIISTPSFMTVHTGSCRCGNLRFSVKDNSTEYRSLCHCRHCRLATSAPVSMVIGVSKDHFEWTQGEETWLRIAKISDQMDVYYCGHCGGHVAQGGLNYPFVSTFACVYDEMKQEFCPRDQVLKKEVDQVTKQFFTPEYHVNYENRVIDIPDDLPKYMDFPSPIGSGRMYLSDENVHSNV</sequence>
<dbReference type="Gene3D" id="3.90.1590.10">
    <property type="entry name" value="glutathione-dependent formaldehyde- activating enzyme (gfa)"/>
    <property type="match status" value="1"/>
</dbReference>
<evidence type="ECO:0000313" key="7">
    <source>
        <dbReference type="Proteomes" id="UP000444721"/>
    </source>
</evidence>
<dbReference type="PROSITE" id="PS51891">
    <property type="entry name" value="CENP_V_GFA"/>
    <property type="match status" value="1"/>
</dbReference>
<dbReference type="AlphaFoldDB" id="A0A6A5BNW0"/>
<dbReference type="InterPro" id="IPR011057">
    <property type="entry name" value="Mss4-like_sf"/>
</dbReference>
<dbReference type="PANTHER" id="PTHR33337:SF40">
    <property type="entry name" value="CENP-V_GFA DOMAIN-CONTAINING PROTEIN-RELATED"/>
    <property type="match status" value="1"/>
</dbReference>
<keyword evidence="4" id="KW-0456">Lyase</keyword>
<evidence type="ECO:0000256" key="4">
    <source>
        <dbReference type="ARBA" id="ARBA00023239"/>
    </source>
</evidence>
<dbReference type="Pfam" id="PF04828">
    <property type="entry name" value="GFA"/>
    <property type="match status" value="1"/>
</dbReference>
<comment type="caution">
    <text evidence="6">The sequence shown here is derived from an EMBL/GenBank/DDBJ whole genome shotgun (WGS) entry which is preliminary data.</text>
</comment>
<dbReference type="EMBL" id="VFQX01000048">
    <property type="protein sequence ID" value="KAF0975245.1"/>
    <property type="molecule type" value="Genomic_DNA"/>
</dbReference>
<evidence type="ECO:0000256" key="2">
    <source>
        <dbReference type="ARBA" id="ARBA00022723"/>
    </source>
</evidence>
<name>A0A6A5BNW0_NAEFO</name>
<comment type="similarity">
    <text evidence="1">Belongs to the Gfa family.</text>
</comment>
<dbReference type="VEuPathDB" id="AmoebaDB:FDP41_005997"/>
<dbReference type="InterPro" id="IPR006913">
    <property type="entry name" value="CENP-V/GFA"/>
</dbReference>